<feature type="domain" description="N-acetyltransferase" evidence="1">
    <location>
        <begin position="15"/>
        <end position="176"/>
    </location>
</feature>
<dbReference type="PANTHER" id="PTHR43792:SF16">
    <property type="entry name" value="N-ACETYLTRANSFERASE DOMAIN-CONTAINING PROTEIN"/>
    <property type="match status" value="1"/>
</dbReference>
<comment type="caution">
    <text evidence="2">The sequence shown here is derived from an EMBL/GenBank/DDBJ whole genome shotgun (WGS) entry which is preliminary data.</text>
</comment>
<proteinExistence type="predicted"/>
<dbReference type="InterPro" id="IPR000182">
    <property type="entry name" value="GNAT_dom"/>
</dbReference>
<dbReference type="InterPro" id="IPR051531">
    <property type="entry name" value="N-acetyltransferase"/>
</dbReference>
<evidence type="ECO:0000313" key="3">
    <source>
        <dbReference type="Proteomes" id="UP001499959"/>
    </source>
</evidence>
<accession>A0ABP9AIJ6</accession>
<dbReference type="SUPFAM" id="SSF55729">
    <property type="entry name" value="Acyl-CoA N-acyltransferases (Nat)"/>
    <property type="match status" value="1"/>
</dbReference>
<dbReference type="InterPro" id="IPR016181">
    <property type="entry name" value="Acyl_CoA_acyltransferase"/>
</dbReference>
<dbReference type="PROSITE" id="PS51186">
    <property type="entry name" value="GNAT"/>
    <property type="match status" value="1"/>
</dbReference>
<gene>
    <name evidence="2" type="ORF">GCM10023307_02950</name>
</gene>
<name>A0ABP9AIJ6_9GAMM</name>
<dbReference type="EMBL" id="BAABJE010000001">
    <property type="protein sequence ID" value="GAA4781895.1"/>
    <property type="molecule type" value="Genomic_DNA"/>
</dbReference>
<dbReference type="Proteomes" id="UP001499959">
    <property type="component" value="Unassembled WGS sequence"/>
</dbReference>
<reference evidence="3" key="1">
    <citation type="journal article" date="2019" name="Int. J. Syst. Evol. Microbiol.">
        <title>The Global Catalogue of Microorganisms (GCM) 10K type strain sequencing project: providing services to taxonomists for standard genome sequencing and annotation.</title>
        <authorList>
            <consortium name="The Broad Institute Genomics Platform"/>
            <consortium name="The Broad Institute Genome Sequencing Center for Infectious Disease"/>
            <person name="Wu L."/>
            <person name="Ma J."/>
        </authorList>
    </citation>
    <scope>NUCLEOTIDE SEQUENCE [LARGE SCALE GENOMIC DNA]</scope>
    <source>
        <strain evidence="3">JCM 18204</strain>
    </source>
</reference>
<evidence type="ECO:0000313" key="2">
    <source>
        <dbReference type="EMBL" id="GAA4781895.1"/>
    </source>
</evidence>
<sequence length="190" mass="20866">MNAAAVRLPLCVGEVRLRALRDDDLARFLAYRSDPQVARYQGWWPMDEARARAFLHEHAAKGDPDAAGVWFQLAIADVTTDALLGDLGVWRSPDRTEAELGISVTPASQGRGIGRNAMRAALAMLFADPAVARVHANADARNLPCRRMLVAAGFRETGTARVFVKEEACIEHRYLAERGHSAQTSREEDA</sequence>
<evidence type="ECO:0000259" key="1">
    <source>
        <dbReference type="PROSITE" id="PS51186"/>
    </source>
</evidence>
<dbReference type="Gene3D" id="3.40.630.30">
    <property type="match status" value="1"/>
</dbReference>
<protein>
    <recommendedName>
        <fullName evidence="1">N-acetyltransferase domain-containing protein</fullName>
    </recommendedName>
</protein>
<organism evidence="2 3">
    <name type="scientific">Lysobacter hankyongensis</name>
    <dbReference type="NCBI Taxonomy" id="1176535"/>
    <lineage>
        <taxon>Bacteria</taxon>
        <taxon>Pseudomonadati</taxon>
        <taxon>Pseudomonadota</taxon>
        <taxon>Gammaproteobacteria</taxon>
        <taxon>Lysobacterales</taxon>
        <taxon>Lysobacteraceae</taxon>
        <taxon>Lysobacter</taxon>
    </lineage>
</organism>
<dbReference type="Pfam" id="PF13302">
    <property type="entry name" value="Acetyltransf_3"/>
    <property type="match status" value="1"/>
</dbReference>
<dbReference type="PANTHER" id="PTHR43792">
    <property type="entry name" value="GNAT FAMILY, PUTATIVE (AFU_ORTHOLOGUE AFUA_3G00765)-RELATED-RELATED"/>
    <property type="match status" value="1"/>
</dbReference>
<keyword evidence="3" id="KW-1185">Reference proteome</keyword>
<dbReference type="RefSeq" id="WP_345301497.1">
    <property type="nucleotide sequence ID" value="NZ_BAABJE010000001.1"/>
</dbReference>